<keyword evidence="2" id="KW-1185">Reference proteome</keyword>
<evidence type="ECO:0000313" key="2">
    <source>
        <dbReference type="Proteomes" id="UP000007364"/>
    </source>
</evidence>
<dbReference type="Proteomes" id="UP000007364">
    <property type="component" value="Unassembled WGS sequence"/>
</dbReference>
<protein>
    <submittedName>
        <fullName evidence="1">Uncharacterized protein</fullName>
    </submittedName>
</protein>
<accession>K2Q5Y4</accession>
<dbReference type="eggNOG" id="ENOG503411Y">
    <property type="taxonomic scope" value="Bacteria"/>
</dbReference>
<proteinExistence type="predicted"/>
<dbReference type="STRING" id="555500.I215_01773"/>
<evidence type="ECO:0000313" key="1">
    <source>
        <dbReference type="EMBL" id="EKF56211.1"/>
    </source>
</evidence>
<dbReference type="AlphaFoldDB" id="K2Q5Y4"/>
<sequence>MDTLNIKREAAIAAHKNAKTSGKKLLEDLLGKETFTDIRDLIEDFSDVCEIMGKAELDYTCNSNDPDDIAACALKQALLIARCYNQNRKGKIDWTDHNQPKYCHRYIYNSASGWSLFVVVRWAASSYCGSRLYFIDSDDAKDAWEKFSHIYINLIK</sequence>
<gene>
    <name evidence="1" type="ORF">I215_01773</name>
</gene>
<reference evidence="1 2" key="1">
    <citation type="journal article" date="2012" name="J. Bacteriol.">
        <title>Genome Sequence of Galbibacter marinum Type Strain ck-I2-15.</title>
        <authorList>
            <person name="Lai Q."/>
            <person name="Li C."/>
            <person name="Shao Z."/>
        </authorList>
    </citation>
    <scope>NUCLEOTIDE SEQUENCE [LARGE SCALE GENOMIC DNA]</scope>
    <source>
        <strain evidence="2">ck-I2-15</strain>
    </source>
</reference>
<dbReference type="RefSeq" id="WP_008990230.1">
    <property type="nucleotide sequence ID" value="NZ_AMSG01000002.1"/>
</dbReference>
<dbReference type="OrthoDB" id="1038140at2"/>
<dbReference type="EMBL" id="AMSG01000002">
    <property type="protein sequence ID" value="EKF56211.1"/>
    <property type="molecule type" value="Genomic_DNA"/>
</dbReference>
<comment type="caution">
    <text evidence="1">The sequence shown here is derived from an EMBL/GenBank/DDBJ whole genome shotgun (WGS) entry which is preliminary data.</text>
</comment>
<organism evidence="1 2">
    <name type="scientific">Galbibacter marinus</name>
    <dbReference type="NCBI Taxonomy" id="555500"/>
    <lineage>
        <taxon>Bacteria</taxon>
        <taxon>Pseudomonadati</taxon>
        <taxon>Bacteroidota</taxon>
        <taxon>Flavobacteriia</taxon>
        <taxon>Flavobacteriales</taxon>
        <taxon>Flavobacteriaceae</taxon>
        <taxon>Galbibacter</taxon>
    </lineage>
</organism>
<name>K2Q5Y4_9FLAO</name>